<evidence type="ECO:0000313" key="11">
    <source>
        <dbReference type="EMBL" id="ENN81463.1"/>
    </source>
</evidence>
<evidence type="ECO:0000256" key="9">
    <source>
        <dbReference type="ARBA" id="ARBA00023203"/>
    </source>
</evidence>
<dbReference type="GO" id="GO:0007498">
    <property type="term" value="P:mesoderm development"/>
    <property type="evidence" value="ECO:0007669"/>
    <property type="project" value="UniProtKB-ARBA"/>
</dbReference>
<dbReference type="GO" id="GO:0005886">
    <property type="term" value="C:plasma membrane"/>
    <property type="evidence" value="ECO:0007669"/>
    <property type="project" value="UniProtKB-SubCell"/>
</dbReference>
<dbReference type="InterPro" id="IPR027417">
    <property type="entry name" value="P-loop_NTPase"/>
</dbReference>
<dbReference type="InterPro" id="IPR000048">
    <property type="entry name" value="IQ_motif_EF-hand-BS"/>
</dbReference>
<dbReference type="GO" id="GO:0005546">
    <property type="term" value="F:phosphatidylinositol-4,5-bisphosphate binding"/>
    <property type="evidence" value="ECO:0007669"/>
    <property type="project" value="UniProtKB-ARBA"/>
</dbReference>
<dbReference type="OrthoDB" id="6108017at2759"/>
<dbReference type="PROSITE" id="PS50096">
    <property type="entry name" value="IQ"/>
    <property type="match status" value="2"/>
</dbReference>
<dbReference type="PANTHER" id="PTHR13140:SF679">
    <property type="entry name" value="UNCONVENTIONAL MYOSIN IC"/>
    <property type="match status" value="1"/>
</dbReference>
<dbReference type="GO" id="GO:0000146">
    <property type="term" value="F:microfilament motor activity"/>
    <property type="evidence" value="ECO:0007669"/>
    <property type="project" value="TreeGrafter"/>
</dbReference>
<dbReference type="GO" id="GO:0051015">
    <property type="term" value="F:actin filament binding"/>
    <property type="evidence" value="ECO:0007669"/>
    <property type="project" value="TreeGrafter"/>
</dbReference>
<dbReference type="InterPro" id="IPR036961">
    <property type="entry name" value="Kinesin_motor_dom_sf"/>
</dbReference>
<evidence type="ECO:0000256" key="8">
    <source>
        <dbReference type="ARBA" id="ARBA00023175"/>
    </source>
</evidence>
<dbReference type="GO" id="GO:0005524">
    <property type="term" value="F:ATP binding"/>
    <property type="evidence" value="ECO:0007669"/>
    <property type="project" value="UniProtKB-UniRule"/>
</dbReference>
<dbReference type="Pfam" id="PF06017">
    <property type="entry name" value="Myosin_TH1"/>
    <property type="match status" value="1"/>
</dbReference>
<dbReference type="Gene3D" id="6.20.240.20">
    <property type="match status" value="1"/>
</dbReference>
<evidence type="ECO:0000256" key="1">
    <source>
        <dbReference type="ARBA" id="ARBA00004413"/>
    </source>
</evidence>
<evidence type="ECO:0000256" key="7">
    <source>
        <dbReference type="ARBA" id="ARBA00023123"/>
    </source>
</evidence>
<dbReference type="Pfam" id="PF00612">
    <property type="entry name" value="IQ"/>
    <property type="match status" value="2"/>
</dbReference>
<gene>
    <name evidence="11" type="ORF">YQE_02155</name>
</gene>
<name>N6TTU3_DENPD</name>
<keyword evidence="8 10" id="KW-0505">Motor protein</keyword>
<dbReference type="GO" id="GO:0045177">
    <property type="term" value="C:apical part of cell"/>
    <property type="evidence" value="ECO:0007669"/>
    <property type="project" value="UniProtKB-ARBA"/>
</dbReference>
<dbReference type="GO" id="GO:0005938">
    <property type="term" value="C:cell cortex"/>
    <property type="evidence" value="ECO:0007669"/>
    <property type="project" value="UniProtKB-ARBA"/>
</dbReference>
<dbReference type="GO" id="GO:0030048">
    <property type="term" value="P:actin filament-based movement"/>
    <property type="evidence" value="ECO:0007669"/>
    <property type="project" value="TreeGrafter"/>
</dbReference>
<dbReference type="InterPro" id="IPR001609">
    <property type="entry name" value="Myosin_head_motor_dom-like"/>
</dbReference>
<evidence type="ECO:0000256" key="2">
    <source>
        <dbReference type="ARBA" id="ARBA00008314"/>
    </source>
</evidence>
<dbReference type="OMA" id="KYQTFCT"/>
<evidence type="ECO:0000256" key="6">
    <source>
        <dbReference type="ARBA" id="ARBA00023121"/>
    </source>
</evidence>
<organism evidence="11">
    <name type="scientific">Dendroctonus ponderosae</name>
    <name type="common">Mountain pine beetle</name>
    <dbReference type="NCBI Taxonomy" id="77166"/>
    <lineage>
        <taxon>Eukaryota</taxon>
        <taxon>Metazoa</taxon>
        <taxon>Ecdysozoa</taxon>
        <taxon>Arthropoda</taxon>
        <taxon>Hexapoda</taxon>
        <taxon>Insecta</taxon>
        <taxon>Pterygota</taxon>
        <taxon>Neoptera</taxon>
        <taxon>Endopterygota</taxon>
        <taxon>Coleoptera</taxon>
        <taxon>Polyphaga</taxon>
        <taxon>Cucujiformia</taxon>
        <taxon>Curculionidae</taxon>
        <taxon>Scolytinae</taxon>
        <taxon>Dendroctonus</taxon>
    </lineage>
</organism>
<keyword evidence="5 10" id="KW-0067">ATP-binding</keyword>
<dbReference type="SMART" id="SM00242">
    <property type="entry name" value="MYSc"/>
    <property type="match status" value="1"/>
</dbReference>
<dbReference type="GO" id="GO:0016459">
    <property type="term" value="C:myosin complex"/>
    <property type="evidence" value="ECO:0007669"/>
    <property type="project" value="UniProtKB-KW"/>
</dbReference>
<feature type="region of interest" description="Actin-binding" evidence="10">
    <location>
        <begin position="568"/>
        <end position="590"/>
    </location>
</feature>
<reference evidence="11" key="1">
    <citation type="journal article" date="2013" name="Genome Biol.">
        <title>Draft genome of the mountain pine beetle, Dendroctonus ponderosae Hopkins, a major forest pest.</title>
        <authorList>
            <person name="Keeling C.I."/>
            <person name="Yuen M.M."/>
            <person name="Liao N.Y."/>
            <person name="Docking T.R."/>
            <person name="Chan S.K."/>
            <person name="Taylor G.A."/>
            <person name="Palmquist D.L."/>
            <person name="Jackman S.D."/>
            <person name="Nguyen A."/>
            <person name="Li M."/>
            <person name="Henderson H."/>
            <person name="Janes J.K."/>
            <person name="Zhao Y."/>
            <person name="Pandoh P."/>
            <person name="Moore R."/>
            <person name="Sperling F.A."/>
            <person name="Huber D.P."/>
            <person name="Birol I."/>
            <person name="Jones S.J."/>
            <person name="Bohlmann J."/>
        </authorList>
    </citation>
    <scope>NUCLEOTIDE SEQUENCE</scope>
</reference>
<dbReference type="PROSITE" id="PS51757">
    <property type="entry name" value="TH1"/>
    <property type="match status" value="1"/>
</dbReference>
<dbReference type="Gene3D" id="1.10.10.820">
    <property type="match status" value="1"/>
</dbReference>
<protein>
    <submittedName>
        <fullName evidence="11">Uncharacterized protein</fullName>
    </submittedName>
</protein>
<feature type="non-terminal residue" evidence="11">
    <location>
        <position position="1"/>
    </location>
</feature>
<dbReference type="Gene3D" id="1.20.5.190">
    <property type="match status" value="1"/>
</dbReference>
<dbReference type="GO" id="GO:0007015">
    <property type="term" value="P:actin filament organization"/>
    <property type="evidence" value="ECO:0007669"/>
    <property type="project" value="TreeGrafter"/>
</dbReference>
<evidence type="ECO:0000256" key="3">
    <source>
        <dbReference type="ARBA" id="ARBA00022737"/>
    </source>
</evidence>
<dbReference type="GO" id="GO:0007368">
    <property type="term" value="P:determination of left/right symmetry"/>
    <property type="evidence" value="ECO:0007669"/>
    <property type="project" value="UniProtKB-ARBA"/>
</dbReference>
<dbReference type="PRINTS" id="PR00193">
    <property type="entry name" value="MYOSINHEAVY"/>
</dbReference>
<dbReference type="FunFam" id="1.10.10.820:FF:000001">
    <property type="entry name" value="Myosin heavy chain"/>
    <property type="match status" value="1"/>
</dbReference>
<feature type="binding site" evidence="10">
    <location>
        <begin position="105"/>
        <end position="112"/>
    </location>
    <ligand>
        <name>ATP</name>
        <dbReference type="ChEBI" id="CHEBI:30616"/>
    </ligand>
</feature>
<keyword evidence="4 10" id="KW-0547">Nucleotide-binding</keyword>
<dbReference type="GO" id="GO:0005902">
    <property type="term" value="C:microvillus"/>
    <property type="evidence" value="ECO:0007669"/>
    <property type="project" value="TreeGrafter"/>
</dbReference>
<sequence>MESYLEDRDRVGVADAVLLEDYTSEEAFVNNLQKRFNEDIIYTYIGPVLVSVNPYKELDIYSSEKVKAYERKNFFEVAPHVFAVTDTAYRSLREENREQCILISGESGSGKTEASKKVLQYISEVTERKGDIEKVKNKLLDSNPLLEAFGNAKTNRNDNSSRFGKFMDVQFNFEYNPVGGIILNYLLEKSRVISQAPGERNFHIFYQLLGGADEDTLAKLSLRKNCQAYHYLSNSVPKSPDYSLEDKSNFDEVQKALTTLDFTQEDQEEIFSIIAAILHLGNVKFSTAEGKAVILKPDLVETIAKLLGSDSEKLQRSLTQRTIETILEVVVTPLDKELSVYARDALAKAVYDRLFTWLVKKINSSLLPSDSRRNSVIGILDIYGFEIFEKNTFEQLCINFCNEKLQQLFIELTLRSEQEEYQKEGIQWEHITYFDNKIICDLIEEKHRGLIAFIDEECLRPGDPDDKSLLTKLDKQLSYHDHYISHAKADVKLQKVMGRDEFRLIHYAGAVTYNISTFIDKNNDLLFRDLREAMSGSSNAILQSIFPESEQRSKKRPDTAITQFKNSLNNLMNILRDKEPSYIRCIKPNEFKRPGSFDFDIVKHQVTYLGLMENLRVRRAGFAYRRTYEVFLKRYKSLCKDTWPNYRGSAKEGVQHLICALGYESEEYQLGKYAKLLVKNVKGFAIITPHFRTKIFIRHPQTLFKTEDAFQLKKHDIAAIIQANWKGILQRRRYLKTRAAVIVMQKNIRRFLARTNAKKRREAAQTIRSFIRGFITRHDEPNEDNRKFILATKINWLRRLAKNLPQNILLRTWPPSPIICEEASKQLEVMYEANLSRRYRLALTPERKRQLELKVLAEKLFKGKKKSYGASVPVLFAMDRVSEQALALKTSYSGQLDGDKEVYATSVMKFDRHGYKPRERVIIITQKNLHVIECKGSVKPKHVLPLKSLQFVVTHENDRLVLVKIPEDMLKKDKGDLILEVPQLIEAITMIIDVTKDSSLLTILDTTTIEHHMNGKNGTIEIQLGLPERIHKDKSGHLLIVSAP</sequence>
<dbReference type="EMBL" id="KB740092">
    <property type="protein sequence ID" value="ENN81463.1"/>
    <property type="molecule type" value="Genomic_DNA"/>
</dbReference>
<comment type="similarity">
    <text evidence="2 10">Belongs to the TRAFAC class myosin-kinesin ATPase superfamily. Myosin family.</text>
</comment>
<dbReference type="SMART" id="SM00015">
    <property type="entry name" value="IQ"/>
    <property type="match status" value="3"/>
</dbReference>
<keyword evidence="3" id="KW-0677">Repeat</keyword>
<dbReference type="PANTHER" id="PTHR13140">
    <property type="entry name" value="MYOSIN"/>
    <property type="match status" value="1"/>
</dbReference>
<dbReference type="Pfam" id="PF00063">
    <property type="entry name" value="Myosin_head"/>
    <property type="match status" value="1"/>
</dbReference>
<dbReference type="InterPro" id="IPR010926">
    <property type="entry name" value="Myosin_TH1"/>
</dbReference>
<evidence type="ECO:0000256" key="5">
    <source>
        <dbReference type="ARBA" id="ARBA00022840"/>
    </source>
</evidence>
<comment type="subcellular location">
    <subcellularLocation>
        <location evidence="1">Cell membrane</location>
        <topology evidence="1">Peripheral membrane protein</topology>
        <orientation evidence="1">Cytoplasmic side</orientation>
    </subcellularLocation>
</comment>
<dbReference type="GO" id="GO:0048803">
    <property type="term" value="P:imaginal disc-derived male genitalia morphogenesis"/>
    <property type="evidence" value="ECO:0007669"/>
    <property type="project" value="UniProtKB-ARBA"/>
</dbReference>
<dbReference type="Gene3D" id="3.40.850.10">
    <property type="entry name" value="Kinesin motor domain"/>
    <property type="match status" value="1"/>
</dbReference>
<evidence type="ECO:0000256" key="4">
    <source>
        <dbReference type="ARBA" id="ARBA00022741"/>
    </source>
</evidence>
<accession>N6TTU3</accession>
<dbReference type="HOGENOM" id="CLU_000192_7_7_1"/>
<keyword evidence="7 10" id="KW-0518">Myosin</keyword>
<dbReference type="FunFam" id="1.20.58.530:FF:000004">
    <property type="entry name" value="Unconventional myosin ID"/>
    <property type="match status" value="1"/>
</dbReference>
<dbReference type="SUPFAM" id="SSF52540">
    <property type="entry name" value="P-loop containing nucleoside triphosphate hydrolases"/>
    <property type="match status" value="1"/>
</dbReference>
<dbReference type="PROSITE" id="PS51456">
    <property type="entry name" value="MYOSIN_MOTOR"/>
    <property type="match status" value="1"/>
</dbReference>
<keyword evidence="6" id="KW-0446">Lipid-binding</keyword>
<evidence type="ECO:0000256" key="10">
    <source>
        <dbReference type="PROSITE-ProRule" id="PRU00782"/>
    </source>
</evidence>
<dbReference type="GO" id="GO:0006897">
    <property type="term" value="P:endocytosis"/>
    <property type="evidence" value="ECO:0007669"/>
    <property type="project" value="TreeGrafter"/>
</dbReference>
<dbReference type="Gene3D" id="1.20.120.720">
    <property type="entry name" value="Myosin VI head, motor domain, U50 subdomain"/>
    <property type="match status" value="1"/>
</dbReference>
<dbReference type="Gene3D" id="1.20.58.530">
    <property type="match status" value="1"/>
</dbReference>
<dbReference type="CDD" id="cd01378">
    <property type="entry name" value="MYSc_Myo1"/>
    <property type="match status" value="1"/>
</dbReference>
<keyword evidence="9 10" id="KW-0009">Actin-binding</keyword>
<dbReference type="AlphaFoldDB" id="N6TTU3"/>
<proteinExistence type="inferred from homology"/>
<dbReference type="InterPro" id="IPR036072">
    <property type="entry name" value="MYSc_Myo1"/>
</dbReference>
<dbReference type="FunFam" id="3.40.850.10:FF:000101">
    <property type="entry name" value="Slow myosin heavy chain 2"/>
    <property type="match status" value="1"/>
</dbReference>